<protein>
    <submittedName>
        <fullName evidence="2">Predicted protein</fullName>
    </submittedName>
</protein>
<proteinExistence type="evidence at transcript level"/>
<evidence type="ECO:0000313" key="2">
    <source>
        <dbReference type="EMBL" id="BAJ87765.1"/>
    </source>
</evidence>
<organism evidence="2">
    <name type="scientific">Hordeum vulgare subsp. vulgare</name>
    <name type="common">Domesticated barley</name>
    <dbReference type="NCBI Taxonomy" id="112509"/>
    <lineage>
        <taxon>Eukaryota</taxon>
        <taxon>Viridiplantae</taxon>
        <taxon>Streptophyta</taxon>
        <taxon>Embryophyta</taxon>
        <taxon>Tracheophyta</taxon>
        <taxon>Spermatophyta</taxon>
        <taxon>Magnoliopsida</taxon>
        <taxon>Liliopsida</taxon>
        <taxon>Poales</taxon>
        <taxon>Poaceae</taxon>
        <taxon>BOP clade</taxon>
        <taxon>Pooideae</taxon>
        <taxon>Triticodae</taxon>
        <taxon>Triticeae</taxon>
        <taxon>Hordeinae</taxon>
        <taxon>Hordeum</taxon>
    </lineage>
</organism>
<accession>F2CY44</accession>
<feature type="region of interest" description="Disordered" evidence="1">
    <location>
        <begin position="1"/>
        <end position="27"/>
    </location>
</feature>
<dbReference type="AlphaFoldDB" id="F2CY44"/>
<reference evidence="2" key="1">
    <citation type="journal article" date="2011" name="Plant Physiol.">
        <title>Comprehensive sequence analysis of 24,783 barley full-length cDNAs derived from 12 clone libraries.</title>
        <authorList>
            <person name="Matsumoto T."/>
            <person name="Tanaka T."/>
            <person name="Sakai H."/>
            <person name="Amano N."/>
            <person name="Kanamori H."/>
            <person name="Kurita K."/>
            <person name="Kikuta A."/>
            <person name="Kamiya K."/>
            <person name="Yamamoto M."/>
            <person name="Ikawa H."/>
            <person name="Fujii N."/>
            <person name="Hori K."/>
            <person name="Itoh T."/>
            <person name="Sato K."/>
        </authorList>
    </citation>
    <scope>NUCLEOTIDE SEQUENCE</scope>
</reference>
<name>F2CY44_HORVV</name>
<sequence length="43" mass="4537">MASGAESSSSSSSPCFLPPSSSSSCSMDSICDYLYLRSEEAEY</sequence>
<evidence type="ECO:0000256" key="1">
    <source>
        <dbReference type="SAM" id="MobiDB-lite"/>
    </source>
</evidence>
<feature type="compositionally biased region" description="Low complexity" evidence="1">
    <location>
        <begin position="7"/>
        <end position="26"/>
    </location>
</feature>
<dbReference type="EMBL" id="AK356548">
    <property type="protein sequence ID" value="BAJ87765.1"/>
    <property type="molecule type" value="mRNA"/>
</dbReference>